<accession>Q1M2M5</accession>
<sequence>MQYLSFSLLVALVGLTVAVGPVFYDDNMANQMVDQIIQSLTTKKELDPFKIESKTIPIDKKVGLIHLKGSITIKNAEITGLSHIARNGDAKIDTANGGFAALLKLGDKNIRVKTDLIVNIGKILHPHLKLESEIGDIDMKLKLALVDGKPELDQSRLTNSSTFICRFTVWDHSIPLVDVIADAFVKYFNPQARKLVTDAMKPIAMKPILVEEIKKLKMG</sequence>
<dbReference type="InterPro" id="IPR020234">
    <property type="entry name" value="Mite_allergen_group-7"/>
</dbReference>
<evidence type="ECO:0000256" key="1">
    <source>
        <dbReference type="SAM" id="SignalP"/>
    </source>
</evidence>
<reference evidence="2" key="1">
    <citation type="submission" date="2003-04" db="EMBL/GenBank/DDBJ databases">
        <title>Cloning of allergens from the storage mite Glycyphagus domesticus.</title>
        <authorList>
            <person name="Chew F.T."/>
            <person name="Angus A.C."/>
            <person name="Goh S.Y."/>
            <person name="Lim S.H."/>
        </authorList>
    </citation>
    <scope>NUCLEOTIDE SEQUENCE</scope>
</reference>
<dbReference type="AlphaFoldDB" id="Q1M2M5"/>
<proteinExistence type="evidence at transcript level"/>
<feature type="chain" id="PRO_5004193705" evidence="1">
    <location>
        <begin position="19"/>
        <end position="219"/>
    </location>
</feature>
<feature type="signal peptide" evidence="1">
    <location>
        <begin position="1"/>
        <end position="18"/>
    </location>
</feature>
<dbReference type="InterPro" id="IPR038602">
    <property type="entry name" value="Mite_allergen_7_sf"/>
</dbReference>
<organism evidence="2">
    <name type="scientific">Glycyphagus domesticus</name>
    <name type="common">House itch mite</name>
    <name type="synonym">Acarus domesticus</name>
    <dbReference type="NCBI Taxonomy" id="105145"/>
    <lineage>
        <taxon>Eukaryota</taxon>
        <taxon>Metazoa</taxon>
        <taxon>Ecdysozoa</taxon>
        <taxon>Arthropoda</taxon>
        <taxon>Chelicerata</taxon>
        <taxon>Arachnida</taxon>
        <taxon>Acari</taxon>
        <taxon>Acariformes</taxon>
        <taxon>Sarcoptiformes</taxon>
        <taxon>Astigmata</taxon>
        <taxon>Glycyphagoidea</taxon>
        <taxon>Glycyphagidae</taxon>
        <taxon>Glycyphagus</taxon>
    </lineage>
</organism>
<dbReference type="EMBL" id="AY288677">
    <property type="protein sequence ID" value="AAQ54607.1"/>
    <property type="molecule type" value="mRNA"/>
</dbReference>
<dbReference type="Gene3D" id="3.15.10.50">
    <property type="match status" value="1"/>
</dbReference>
<evidence type="ECO:0000313" key="2">
    <source>
        <dbReference type="EMBL" id="AAQ54607.1"/>
    </source>
</evidence>
<dbReference type="Pfam" id="PF16984">
    <property type="entry name" value="Grp7_allergen"/>
    <property type="match status" value="1"/>
</dbReference>
<protein>
    <submittedName>
        <fullName evidence="2">Gly d 7</fullName>
    </submittedName>
</protein>
<name>Q1M2M5_GLYDO</name>
<keyword evidence="1" id="KW-0732">Signal</keyword>